<protein>
    <submittedName>
        <fullName evidence="4">SLATT domain-containing protein</fullName>
    </submittedName>
</protein>
<dbReference type="AlphaFoldDB" id="A0A7K3PFF1"/>
<evidence type="ECO:0000256" key="1">
    <source>
        <dbReference type="SAM" id="MobiDB-lite"/>
    </source>
</evidence>
<evidence type="ECO:0000313" key="4">
    <source>
        <dbReference type="EMBL" id="NEB08734.1"/>
    </source>
</evidence>
<name>A0A7K3PFF1_9ACTN</name>
<reference evidence="4 5" key="1">
    <citation type="submission" date="2020-01" db="EMBL/GenBank/DDBJ databases">
        <title>Insect and environment-associated Actinomycetes.</title>
        <authorList>
            <person name="Currrie C."/>
            <person name="Chevrette M."/>
            <person name="Carlson C."/>
            <person name="Stubbendieck R."/>
            <person name="Wendt-Pienkowski E."/>
        </authorList>
    </citation>
    <scope>NUCLEOTIDE SEQUENCE [LARGE SCALE GENOMIC DNA]</scope>
    <source>
        <strain evidence="4 5">SID14163</strain>
    </source>
</reference>
<evidence type="ECO:0000259" key="3">
    <source>
        <dbReference type="Pfam" id="PF18181"/>
    </source>
</evidence>
<comment type="caution">
    <text evidence="4">The sequence shown here is derived from an EMBL/GenBank/DDBJ whole genome shotgun (WGS) entry which is preliminary data.</text>
</comment>
<dbReference type="InterPro" id="IPR040884">
    <property type="entry name" value="SLATT_1"/>
</dbReference>
<evidence type="ECO:0000313" key="5">
    <source>
        <dbReference type="Proteomes" id="UP000470446"/>
    </source>
</evidence>
<dbReference type="NCBIfam" id="NF033634">
    <property type="entry name" value="SLATT_1"/>
    <property type="match status" value="1"/>
</dbReference>
<feature type="compositionally biased region" description="Polar residues" evidence="1">
    <location>
        <begin position="7"/>
        <end position="17"/>
    </location>
</feature>
<sequence length="195" mass="21393">MRRRTGVGQQADGQQKFTGMRPMEPPPADSDALGVTTHYLSHFRKEYTRTRELMKKKARRSTVGIAALNGLIAVLGVAVAAWRDYAAWLGLASTAVAGVVGVISAWSGLMRHHELWQQRSLILAELQRIIRNVERREASGDDRQLIAREAMELLDATLSQDASNWGSLSRTPLTAAVPYQPLQAPGEAGDGAHLR</sequence>
<keyword evidence="2" id="KW-0812">Transmembrane</keyword>
<feature type="domain" description="SMODS and SLOG-associating 2TM effector" evidence="3">
    <location>
        <begin position="47"/>
        <end position="141"/>
    </location>
</feature>
<dbReference type="RefSeq" id="WP_164244511.1">
    <property type="nucleotide sequence ID" value="NZ_JAAGMA010000196.1"/>
</dbReference>
<evidence type="ECO:0000256" key="2">
    <source>
        <dbReference type="SAM" id="Phobius"/>
    </source>
</evidence>
<feature type="transmembrane region" description="Helical" evidence="2">
    <location>
        <begin position="61"/>
        <end position="82"/>
    </location>
</feature>
<organism evidence="4 5">
    <name type="scientific">Streptomyces coelicoflavus</name>
    <dbReference type="NCBI Taxonomy" id="285562"/>
    <lineage>
        <taxon>Bacteria</taxon>
        <taxon>Bacillati</taxon>
        <taxon>Actinomycetota</taxon>
        <taxon>Actinomycetes</taxon>
        <taxon>Kitasatosporales</taxon>
        <taxon>Streptomycetaceae</taxon>
        <taxon>Streptomyces</taxon>
    </lineage>
</organism>
<feature type="transmembrane region" description="Helical" evidence="2">
    <location>
        <begin position="88"/>
        <end position="109"/>
    </location>
</feature>
<dbReference type="Proteomes" id="UP000470446">
    <property type="component" value="Unassembled WGS sequence"/>
</dbReference>
<keyword evidence="2" id="KW-0472">Membrane</keyword>
<accession>A0A7K3PFF1</accession>
<feature type="region of interest" description="Disordered" evidence="1">
    <location>
        <begin position="1"/>
        <end position="28"/>
    </location>
</feature>
<keyword evidence="2" id="KW-1133">Transmembrane helix</keyword>
<dbReference type="Pfam" id="PF18181">
    <property type="entry name" value="SLATT_1"/>
    <property type="match status" value="1"/>
</dbReference>
<dbReference type="EMBL" id="JAAGMA010000196">
    <property type="protein sequence ID" value="NEB08734.1"/>
    <property type="molecule type" value="Genomic_DNA"/>
</dbReference>
<proteinExistence type="predicted"/>
<gene>
    <name evidence="4" type="ORF">G3I32_07580</name>
</gene>